<sequence length="248" mass="28088">MSSLHYNIMIMMSIKLYCLKFISLLLCVAAAQLVAAADLVWDCNELRSQTGMEYDNLKTQLKECSGRINALQSRLEGHGLSMNMQMKVLEERIESIYAKYFKVIEALKEKNDDLLSETGAMKKLDREWKELKEGKEKLLKLEAKMKADKEVLVGEINERLSKLKDYMRTSEKDTAAMIAAMIANLTEKLSKVVKPRAAVIGNKLVWPPIHTHLAPLHTLGTFALCHVFNFKWSRGGLRLHGYGGVVKS</sequence>
<gene>
    <name evidence="3" type="ORF">DEO72_LG10g2905</name>
</gene>
<protein>
    <submittedName>
        <fullName evidence="3">Uncharacterized protein</fullName>
    </submittedName>
</protein>
<keyword evidence="4" id="KW-1185">Reference proteome</keyword>
<name>A0A4D6NGH4_VIGUN</name>
<keyword evidence="2" id="KW-0732">Signal</keyword>
<evidence type="ECO:0000256" key="1">
    <source>
        <dbReference type="SAM" id="Coils"/>
    </source>
</evidence>
<accession>A0A4D6NGH4</accession>
<evidence type="ECO:0000256" key="2">
    <source>
        <dbReference type="SAM" id="SignalP"/>
    </source>
</evidence>
<feature type="coiled-coil region" evidence="1">
    <location>
        <begin position="54"/>
        <end position="151"/>
    </location>
</feature>
<keyword evidence="1" id="KW-0175">Coiled coil</keyword>
<dbReference type="Proteomes" id="UP000501690">
    <property type="component" value="Linkage Group LG10"/>
</dbReference>
<evidence type="ECO:0000313" key="4">
    <source>
        <dbReference type="Proteomes" id="UP000501690"/>
    </source>
</evidence>
<dbReference type="AlphaFoldDB" id="A0A4D6NGH4"/>
<reference evidence="3 4" key="1">
    <citation type="submission" date="2019-04" db="EMBL/GenBank/DDBJ databases">
        <title>An improved genome assembly and genetic linkage map for asparagus bean, Vigna unguiculata ssp. sesquipedialis.</title>
        <authorList>
            <person name="Xia Q."/>
            <person name="Zhang R."/>
            <person name="Dong Y."/>
        </authorList>
    </citation>
    <scope>NUCLEOTIDE SEQUENCE [LARGE SCALE GENOMIC DNA]</scope>
    <source>
        <tissue evidence="3">Leaf</tissue>
    </source>
</reference>
<feature type="signal peptide" evidence="2">
    <location>
        <begin position="1"/>
        <end position="36"/>
    </location>
</feature>
<dbReference type="EMBL" id="CP039354">
    <property type="protein sequence ID" value="QCE11669.1"/>
    <property type="molecule type" value="Genomic_DNA"/>
</dbReference>
<proteinExistence type="predicted"/>
<feature type="chain" id="PRO_5020026594" evidence="2">
    <location>
        <begin position="37"/>
        <end position="248"/>
    </location>
</feature>
<evidence type="ECO:0000313" key="3">
    <source>
        <dbReference type="EMBL" id="QCE11669.1"/>
    </source>
</evidence>
<organism evidence="3 4">
    <name type="scientific">Vigna unguiculata</name>
    <name type="common">Cowpea</name>
    <dbReference type="NCBI Taxonomy" id="3917"/>
    <lineage>
        <taxon>Eukaryota</taxon>
        <taxon>Viridiplantae</taxon>
        <taxon>Streptophyta</taxon>
        <taxon>Embryophyta</taxon>
        <taxon>Tracheophyta</taxon>
        <taxon>Spermatophyta</taxon>
        <taxon>Magnoliopsida</taxon>
        <taxon>eudicotyledons</taxon>
        <taxon>Gunneridae</taxon>
        <taxon>Pentapetalae</taxon>
        <taxon>rosids</taxon>
        <taxon>fabids</taxon>
        <taxon>Fabales</taxon>
        <taxon>Fabaceae</taxon>
        <taxon>Papilionoideae</taxon>
        <taxon>50 kb inversion clade</taxon>
        <taxon>NPAAA clade</taxon>
        <taxon>indigoferoid/millettioid clade</taxon>
        <taxon>Phaseoleae</taxon>
        <taxon>Vigna</taxon>
    </lineage>
</organism>